<protein>
    <submittedName>
        <fullName evidence="4">Aste57867_1586 protein</fullName>
    </submittedName>
</protein>
<evidence type="ECO:0000313" key="4">
    <source>
        <dbReference type="EMBL" id="VFT78799.1"/>
    </source>
</evidence>
<name>A0A485K872_9STRA</name>
<evidence type="ECO:0000313" key="3">
    <source>
        <dbReference type="EMBL" id="KAF0718616.1"/>
    </source>
</evidence>
<proteinExistence type="predicted"/>
<dbReference type="PANTHER" id="PTHR21512:SF5">
    <property type="entry name" value="TRAFFICKING PROTEIN PARTICLE COMPLEX SUBUNIT 9"/>
    <property type="match status" value="1"/>
</dbReference>
<dbReference type="InterPro" id="IPR058565">
    <property type="entry name" value="Ig_TRAPPC9_Trs120_1st"/>
</dbReference>
<evidence type="ECO:0000313" key="5">
    <source>
        <dbReference type="Proteomes" id="UP000332933"/>
    </source>
</evidence>
<organism evidence="4 5">
    <name type="scientific">Aphanomyces stellatus</name>
    <dbReference type="NCBI Taxonomy" id="120398"/>
    <lineage>
        <taxon>Eukaryota</taxon>
        <taxon>Sar</taxon>
        <taxon>Stramenopiles</taxon>
        <taxon>Oomycota</taxon>
        <taxon>Saprolegniomycetes</taxon>
        <taxon>Saprolegniales</taxon>
        <taxon>Verrucalvaceae</taxon>
        <taxon>Aphanomyces</taxon>
    </lineage>
</organism>
<dbReference type="Pfam" id="PF08626">
    <property type="entry name" value="TRAPPC9-Trs120"/>
    <property type="match status" value="1"/>
</dbReference>
<dbReference type="EMBL" id="VJMH01000135">
    <property type="protein sequence ID" value="KAF0718616.1"/>
    <property type="molecule type" value="Genomic_DNA"/>
</dbReference>
<sequence>MPVGNIPLHLYQDYVSMLQSASVIPMSSLTRPGGYSAELSPFRSLAWESATPIVYRFEESTKASSIPCEEVHASSRPLAIIGICHCPSTANLRQAYAHFESAVARYPSAIVHKCYAFEHAFGAGTLEDVSALDDLVMFPLAAPLSDGHTTVSLHLQVVLDAMTVTILMSLESTTRAVLRQHLQMMNDAVASSDSGFGLLSTNIDPQAQEPVIHSTVSLHLPPTSNGSTVRTASGSALPTMMVVDKDKRTGKRMIFRQKKLIGDFSVVVGCFQDALDYYITAIDGLREEEKRSTTGGGDALWLASALEGYVAALYMTMHNTTLKFNAEMVDKASEAISLYAKVRCHGLEARLVRAMGWYYVDVARRATTLKGLADEASWARRLCLEAHDRLLQTFPDASSSAPRLESILDIARQSHAVGFVRTQALYLFEASSILLFRHRHMTTSMTDLQAALLLTQLVVDLCEQHPTWLVLRFYALRQLVVLARKLVDSETLVRHALVLLDVLAACPITVESSPHAISCAWHDQLLKPFSDAMDAPPLRSGLHAKPSIYFAPPASVVDLKKAAAAASLHHASYFKGLPAALSAQASLSTPRILATPRQLMSAVMNPTFAGNNNATTVDPFDVDSTASTAEKTSAASTHEPEVATAATHGRAASYNMTDKSSAAAAPPRLLLHARNHVAQWQQACWILLNEDARCRWTESMLPLTGVLTVHRLALSDAPSCLRPLARVTELVGGEAAAASTFFYNPFQASAPKKVAINTTFPLHDTIALDLTVQNPLELAIVIPRITAWLDDEAASATCFPVAVTLGARASQRLTLQIRPTKPTTKLVVLGCLVHLKQQTLRFALETPIELTVTPPLPQLCVHVDTNSLTSLSLFELECKPMTVHLTNTSGLDVTHLHVQVSLQRRGGHGLATAVLVDTLRLGTNQTTRQQNIRLATAGFTIDCDVSPLQFLETAPLCPHATVAIPMQLVSTQADVVEVKIRTLYSHDAARAMLFRETSTTVLVTCEPAVAVVGLTPHPLDCNSVLADVWNPSPGTAFRVATAGTCRIQVPPLSIHRMSLPTQVDDSVLQWHRLVAGATGDMAPLPKMMLPTWSLRLSIDTSASSIVGVALDTFHTVVLHATTYVPPSPDNSKPASPSAMVAISIDEETPDGRVEARMENVLVAGHLRPRVQGPNATHAFQVMALAHGVFHIRAHVDQEDAELTLYTLE</sequence>
<reference evidence="3" key="2">
    <citation type="submission" date="2019-06" db="EMBL/GenBank/DDBJ databases">
        <title>Genomics analysis of Aphanomyces spp. identifies a new class of oomycete effector associated with host adaptation.</title>
        <authorList>
            <person name="Gaulin E."/>
        </authorList>
    </citation>
    <scope>NUCLEOTIDE SEQUENCE</scope>
    <source>
        <strain evidence="3">CBS 578.67</strain>
    </source>
</reference>
<evidence type="ECO:0000259" key="2">
    <source>
        <dbReference type="Pfam" id="PF26254"/>
    </source>
</evidence>
<feature type="domain" description="Trs120/TRAPPC9 N-terminal" evidence="1">
    <location>
        <begin position="1"/>
        <end position="318"/>
    </location>
</feature>
<accession>A0A485K872</accession>
<dbReference type="EMBL" id="CAADRA010000135">
    <property type="protein sequence ID" value="VFT78799.1"/>
    <property type="molecule type" value="Genomic_DNA"/>
</dbReference>
<dbReference type="Proteomes" id="UP000332933">
    <property type="component" value="Unassembled WGS sequence"/>
</dbReference>
<evidence type="ECO:0000259" key="1">
    <source>
        <dbReference type="Pfam" id="PF08626"/>
    </source>
</evidence>
<keyword evidence="5" id="KW-1185">Reference proteome</keyword>
<feature type="domain" description="Trs120/TRAPPC9 first Ig-like" evidence="2">
    <location>
        <begin position="738"/>
        <end position="837"/>
    </location>
</feature>
<dbReference type="Pfam" id="PF26254">
    <property type="entry name" value="Ig_TRAPPC9-Trs120_1st"/>
    <property type="match status" value="1"/>
</dbReference>
<dbReference type="AlphaFoldDB" id="A0A485K872"/>
<dbReference type="PANTHER" id="PTHR21512">
    <property type="entry name" value="TRAFFICKING PROTEIN PARTICLE COMPLEX SUBUNIT 9"/>
    <property type="match status" value="1"/>
</dbReference>
<reference evidence="4 5" key="1">
    <citation type="submission" date="2019-03" db="EMBL/GenBank/DDBJ databases">
        <authorList>
            <person name="Gaulin E."/>
            <person name="Dumas B."/>
        </authorList>
    </citation>
    <scope>NUCLEOTIDE SEQUENCE [LARGE SCALE GENOMIC DNA]</scope>
    <source>
        <strain evidence="4">CBS 568.67</strain>
    </source>
</reference>
<dbReference type="InterPro" id="IPR058563">
    <property type="entry name" value="Trs120_TRAPPC9_N"/>
</dbReference>
<dbReference type="OrthoDB" id="27962at2759"/>
<dbReference type="InterPro" id="IPR013935">
    <property type="entry name" value="Trs120_TRAPPC9"/>
</dbReference>
<gene>
    <name evidence="4" type="primary">Aste57867_1586</name>
    <name evidence="3" type="ORF">As57867_001585</name>
    <name evidence="4" type="ORF">ASTE57867_1586</name>
</gene>
<dbReference type="GO" id="GO:0005802">
    <property type="term" value="C:trans-Golgi network"/>
    <property type="evidence" value="ECO:0007669"/>
    <property type="project" value="TreeGrafter"/>
</dbReference>